<proteinExistence type="predicted"/>
<organism evidence="1 2">
    <name type="scientific">Paraburkholderia caledonica</name>
    <dbReference type="NCBI Taxonomy" id="134536"/>
    <lineage>
        <taxon>Bacteria</taxon>
        <taxon>Pseudomonadati</taxon>
        <taxon>Pseudomonadota</taxon>
        <taxon>Betaproteobacteria</taxon>
        <taxon>Burkholderiales</taxon>
        <taxon>Burkholderiaceae</taxon>
        <taxon>Paraburkholderia</taxon>
    </lineage>
</organism>
<name>A0AB73INH3_9BURK</name>
<reference evidence="1" key="1">
    <citation type="submission" date="2023-07" db="EMBL/GenBank/DDBJ databases">
        <title>Sorghum-associated microbial communities from plants grown in Nebraska, USA.</title>
        <authorList>
            <person name="Schachtman D."/>
        </authorList>
    </citation>
    <scope>NUCLEOTIDE SEQUENCE</scope>
    <source>
        <strain evidence="1">DS1061</strain>
    </source>
</reference>
<evidence type="ECO:0000313" key="2">
    <source>
        <dbReference type="Proteomes" id="UP001229486"/>
    </source>
</evidence>
<protein>
    <submittedName>
        <fullName evidence="1">C-di-GMP-related signal transduction protein</fullName>
    </submittedName>
</protein>
<dbReference type="Proteomes" id="UP001229486">
    <property type="component" value="Unassembled WGS sequence"/>
</dbReference>
<dbReference type="EMBL" id="JAURTK010000022">
    <property type="protein sequence ID" value="MDP9651549.1"/>
    <property type="molecule type" value="Genomic_DNA"/>
</dbReference>
<gene>
    <name evidence="1" type="ORF">J2793_007024</name>
</gene>
<dbReference type="AlphaFoldDB" id="A0AB73INH3"/>
<comment type="caution">
    <text evidence="1">The sequence shown here is derived from an EMBL/GenBank/DDBJ whole genome shotgun (WGS) entry which is preliminary data.</text>
</comment>
<feature type="non-terminal residue" evidence="1">
    <location>
        <position position="74"/>
    </location>
</feature>
<evidence type="ECO:0000313" key="1">
    <source>
        <dbReference type="EMBL" id="MDP9651549.1"/>
    </source>
</evidence>
<accession>A0AB73INH3</accession>
<sequence>MDHGGPDQMTDATTACVARQPIIDRAGRMVAYELLFRNGHRPVAEVDDGFACTAHVVERAVGALGVGNVLAGLD</sequence>